<gene>
    <name evidence="1" type="ORF">BDA99DRAFT_537515</name>
</gene>
<comment type="caution">
    <text evidence="1">The sequence shown here is derived from an EMBL/GenBank/DDBJ whole genome shotgun (WGS) entry which is preliminary data.</text>
</comment>
<proteinExistence type="predicted"/>
<name>A0AAD5JZL0_9FUNG</name>
<accession>A0AAD5JZL0</accession>
<dbReference type="Proteomes" id="UP001209540">
    <property type="component" value="Unassembled WGS sequence"/>
</dbReference>
<evidence type="ECO:0000313" key="2">
    <source>
        <dbReference type="Proteomes" id="UP001209540"/>
    </source>
</evidence>
<organism evidence="1 2">
    <name type="scientific">Phascolomyces articulosus</name>
    <dbReference type="NCBI Taxonomy" id="60185"/>
    <lineage>
        <taxon>Eukaryota</taxon>
        <taxon>Fungi</taxon>
        <taxon>Fungi incertae sedis</taxon>
        <taxon>Mucoromycota</taxon>
        <taxon>Mucoromycotina</taxon>
        <taxon>Mucoromycetes</taxon>
        <taxon>Mucorales</taxon>
        <taxon>Lichtheimiaceae</taxon>
        <taxon>Phascolomyces</taxon>
    </lineage>
</organism>
<dbReference type="AlphaFoldDB" id="A0AAD5JZL0"/>
<protein>
    <submittedName>
        <fullName evidence="1">Uncharacterized protein</fullName>
    </submittedName>
</protein>
<evidence type="ECO:0000313" key="1">
    <source>
        <dbReference type="EMBL" id="KAI9262170.1"/>
    </source>
</evidence>
<sequence>MRTIKPFINCPMYICNYKQFIVYELINCYKKTFFYVKHNTTCENCEFTKKIVTMDQNSVNPVDITHERLNPWQANFDLHLLFTSKKTGRYQAMRQNMVIVLCLTFGRKLVSPKKKEEDENVPQFSPSVNKSNARKNHVTHNALLLQICKHFIIKYLCVYSNFCKTLVIVPEVHVRKAKDFTITNPMRSHTQACGEAEYDVAAKSPGWVLEEAMLSKCILVLRTDAYLWQHNFHSCEIPTTSN</sequence>
<keyword evidence="2" id="KW-1185">Reference proteome</keyword>
<dbReference type="EMBL" id="JAIXMP010000014">
    <property type="protein sequence ID" value="KAI9262170.1"/>
    <property type="molecule type" value="Genomic_DNA"/>
</dbReference>
<reference evidence="1" key="2">
    <citation type="submission" date="2023-02" db="EMBL/GenBank/DDBJ databases">
        <authorList>
            <consortium name="DOE Joint Genome Institute"/>
            <person name="Mondo S.J."/>
            <person name="Chang Y."/>
            <person name="Wang Y."/>
            <person name="Ahrendt S."/>
            <person name="Andreopoulos W."/>
            <person name="Barry K."/>
            <person name="Beard J."/>
            <person name="Benny G.L."/>
            <person name="Blankenship S."/>
            <person name="Bonito G."/>
            <person name="Cuomo C."/>
            <person name="Desiro A."/>
            <person name="Gervers K.A."/>
            <person name="Hundley H."/>
            <person name="Kuo A."/>
            <person name="LaButti K."/>
            <person name="Lang B.F."/>
            <person name="Lipzen A."/>
            <person name="O'Donnell K."/>
            <person name="Pangilinan J."/>
            <person name="Reynolds N."/>
            <person name="Sandor L."/>
            <person name="Smith M.W."/>
            <person name="Tsang A."/>
            <person name="Grigoriev I.V."/>
            <person name="Stajich J.E."/>
            <person name="Spatafora J.W."/>
        </authorList>
    </citation>
    <scope>NUCLEOTIDE SEQUENCE</scope>
    <source>
        <strain evidence="1">RSA 2281</strain>
    </source>
</reference>
<reference evidence="1" key="1">
    <citation type="journal article" date="2022" name="IScience">
        <title>Evolution of zygomycete secretomes and the origins of terrestrial fungal ecologies.</title>
        <authorList>
            <person name="Chang Y."/>
            <person name="Wang Y."/>
            <person name="Mondo S."/>
            <person name="Ahrendt S."/>
            <person name="Andreopoulos W."/>
            <person name="Barry K."/>
            <person name="Beard J."/>
            <person name="Benny G.L."/>
            <person name="Blankenship S."/>
            <person name="Bonito G."/>
            <person name="Cuomo C."/>
            <person name="Desiro A."/>
            <person name="Gervers K.A."/>
            <person name="Hundley H."/>
            <person name="Kuo A."/>
            <person name="LaButti K."/>
            <person name="Lang B.F."/>
            <person name="Lipzen A."/>
            <person name="O'Donnell K."/>
            <person name="Pangilinan J."/>
            <person name="Reynolds N."/>
            <person name="Sandor L."/>
            <person name="Smith M.E."/>
            <person name="Tsang A."/>
            <person name="Grigoriev I.V."/>
            <person name="Stajich J.E."/>
            <person name="Spatafora J.W."/>
        </authorList>
    </citation>
    <scope>NUCLEOTIDE SEQUENCE</scope>
    <source>
        <strain evidence="1">RSA 2281</strain>
    </source>
</reference>